<evidence type="ECO:0000256" key="1">
    <source>
        <dbReference type="ARBA" id="ARBA00005854"/>
    </source>
</evidence>
<comment type="similarity">
    <text evidence="1 4">Belongs to the D-isomer specific 2-hydroxyacid dehydrogenase family.</text>
</comment>
<evidence type="ECO:0000256" key="4">
    <source>
        <dbReference type="RuleBase" id="RU003719"/>
    </source>
</evidence>
<dbReference type="InterPro" id="IPR006139">
    <property type="entry name" value="D-isomer_2_OHA_DH_cat_dom"/>
</dbReference>
<dbReference type="InterPro" id="IPR050223">
    <property type="entry name" value="D-isomer_2-hydroxyacid_DH"/>
</dbReference>
<dbReference type="PANTHER" id="PTHR10996:SF178">
    <property type="entry name" value="2-HYDROXYACID DEHYDROGENASE YGL185C-RELATED"/>
    <property type="match status" value="1"/>
</dbReference>
<organism evidence="7 8">
    <name type="scientific">Arthrobacter stackebrandtii</name>
    <dbReference type="NCBI Taxonomy" id="272161"/>
    <lineage>
        <taxon>Bacteria</taxon>
        <taxon>Bacillati</taxon>
        <taxon>Actinomycetota</taxon>
        <taxon>Actinomycetes</taxon>
        <taxon>Micrococcales</taxon>
        <taxon>Micrococcaceae</taxon>
        <taxon>Arthrobacter</taxon>
    </lineage>
</organism>
<dbReference type="SUPFAM" id="SSF51735">
    <property type="entry name" value="NAD(P)-binding Rossmann-fold domains"/>
    <property type="match status" value="1"/>
</dbReference>
<protein>
    <submittedName>
        <fullName evidence="7">Glyoxylate reductase</fullName>
        <ecNumber evidence="7">1.1.1.26</ecNumber>
    </submittedName>
</protein>
<evidence type="ECO:0000313" key="7">
    <source>
        <dbReference type="EMBL" id="MBP2413037.1"/>
    </source>
</evidence>
<evidence type="ECO:0000256" key="3">
    <source>
        <dbReference type="ARBA" id="ARBA00023027"/>
    </source>
</evidence>
<dbReference type="Gene3D" id="3.40.50.720">
    <property type="entry name" value="NAD(P)-binding Rossmann-like Domain"/>
    <property type="match status" value="2"/>
</dbReference>
<evidence type="ECO:0000313" key="8">
    <source>
        <dbReference type="Proteomes" id="UP000711614"/>
    </source>
</evidence>
<accession>A0ABS4YX59</accession>
<dbReference type="RefSeq" id="WP_209679923.1">
    <property type="nucleotide sequence ID" value="NZ_JAGIOI010000001.1"/>
</dbReference>
<dbReference type="InterPro" id="IPR029753">
    <property type="entry name" value="D-isomer_DH_CS"/>
</dbReference>
<dbReference type="GO" id="GO:0047964">
    <property type="term" value="F:glyoxylate reductase (NADH) activity"/>
    <property type="evidence" value="ECO:0007669"/>
    <property type="project" value="UniProtKB-EC"/>
</dbReference>
<dbReference type="EMBL" id="JAGIOI010000001">
    <property type="protein sequence ID" value="MBP2413037.1"/>
    <property type="molecule type" value="Genomic_DNA"/>
</dbReference>
<dbReference type="PANTHER" id="PTHR10996">
    <property type="entry name" value="2-HYDROXYACID DEHYDROGENASE-RELATED"/>
    <property type="match status" value="1"/>
</dbReference>
<feature type="domain" description="D-isomer specific 2-hydroxyacid dehydrogenase catalytic" evidence="5">
    <location>
        <begin position="6"/>
        <end position="324"/>
    </location>
</feature>
<evidence type="ECO:0000256" key="2">
    <source>
        <dbReference type="ARBA" id="ARBA00023002"/>
    </source>
</evidence>
<keyword evidence="3" id="KW-0520">NAD</keyword>
<evidence type="ECO:0000259" key="5">
    <source>
        <dbReference type="Pfam" id="PF00389"/>
    </source>
</evidence>
<keyword evidence="8" id="KW-1185">Reference proteome</keyword>
<dbReference type="EC" id="1.1.1.26" evidence="7"/>
<gene>
    <name evidence="7" type="ORF">JOF48_001836</name>
</gene>
<dbReference type="SUPFAM" id="SSF52283">
    <property type="entry name" value="Formate/glycerate dehydrogenase catalytic domain-like"/>
    <property type="match status" value="1"/>
</dbReference>
<dbReference type="Pfam" id="PF00389">
    <property type="entry name" value="2-Hacid_dh"/>
    <property type="match status" value="1"/>
</dbReference>
<reference evidence="7 8" key="1">
    <citation type="submission" date="2021-03" db="EMBL/GenBank/DDBJ databases">
        <title>Sequencing the genomes of 1000 actinobacteria strains.</title>
        <authorList>
            <person name="Klenk H.-P."/>
        </authorList>
    </citation>
    <scope>NUCLEOTIDE SEQUENCE [LARGE SCALE GENOMIC DNA]</scope>
    <source>
        <strain evidence="7 8">DSM 16005</strain>
    </source>
</reference>
<proteinExistence type="inferred from homology"/>
<dbReference type="CDD" id="cd05301">
    <property type="entry name" value="GDH"/>
    <property type="match status" value="1"/>
</dbReference>
<name>A0ABS4YX59_9MICC</name>
<dbReference type="InterPro" id="IPR036291">
    <property type="entry name" value="NAD(P)-bd_dom_sf"/>
</dbReference>
<sequence length="330" mass="34121">MAPRFLVTERIPAAGLDLLHDAGQVTLLPAVPSAGELRALCASGDYDVLLSRLGDCVDAELLAAARLRGVSNYAVGFNNIDVPAATARGILVGNTPGVLTDATADIAMLLILGTARRVIEADSLVRSGGFTGWTPELMVGADVSGQVLGLAGFGRIARATARRALAFGMGVVFSPRPPAERHVSDAELGEFAGKVRQLPWGDVAARADFLSIHVPLNESTHHLVDAAVLAAMKPTAFLINTARGPVVDEAALVQALRSGVIAGAGLDVYENEPALAPGLAELPNTVLLPHVGSATAPVRNKMAVLAARNAIAMAKGELPPHAVNPEAHRP</sequence>
<keyword evidence="2 4" id="KW-0560">Oxidoreductase</keyword>
<evidence type="ECO:0000259" key="6">
    <source>
        <dbReference type="Pfam" id="PF02826"/>
    </source>
</evidence>
<feature type="domain" description="D-isomer specific 2-hydroxyacid dehydrogenase NAD-binding" evidence="6">
    <location>
        <begin position="109"/>
        <end position="292"/>
    </location>
</feature>
<dbReference type="Proteomes" id="UP000711614">
    <property type="component" value="Unassembled WGS sequence"/>
</dbReference>
<dbReference type="PROSITE" id="PS00671">
    <property type="entry name" value="D_2_HYDROXYACID_DH_3"/>
    <property type="match status" value="1"/>
</dbReference>
<dbReference type="Pfam" id="PF02826">
    <property type="entry name" value="2-Hacid_dh_C"/>
    <property type="match status" value="1"/>
</dbReference>
<dbReference type="InterPro" id="IPR006140">
    <property type="entry name" value="D-isomer_DH_NAD-bd"/>
</dbReference>
<comment type="caution">
    <text evidence="7">The sequence shown here is derived from an EMBL/GenBank/DDBJ whole genome shotgun (WGS) entry which is preliminary data.</text>
</comment>